<proteinExistence type="predicted"/>
<gene>
    <name evidence="1" type="ORF">H920_16644</name>
</gene>
<dbReference type="EMBL" id="KN124222">
    <property type="protein sequence ID" value="KFO21969.1"/>
    <property type="molecule type" value="Genomic_DNA"/>
</dbReference>
<evidence type="ECO:0000313" key="1">
    <source>
        <dbReference type="EMBL" id="KFO21969.1"/>
    </source>
</evidence>
<evidence type="ECO:0000313" key="2">
    <source>
        <dbReference type="Proteomes" id="UP000028990"/>
    </source>
</evidence>
<keyword evidence="2" id="KW-1185">Reference proteome</keyword>
<protein>
    <submittedName>
        <fullName evidence="1">Uncharacterized protein</fullName>
    </submittedName>
</protein>
<organism evidence="1 2">
    <name type="scientific">Fukomys damarensis</name>
    <name type="common">Damaraland mole rat</name>
    <name type="synonym">Cryptomys damarensis</name>
    <dbReference type="NCBI Taxonomy" id="885580"/>
    <lineage>
        <taxon>Eukaryota</taxon>
        <taxon>Metazoa</taxon>
        <taxon>Chordata</taxon>
        <taxon>Craniata</taxon>
        <taxon>Vertebrata</taxon>
        <taxon>Euteleostomi</taxon>
        <taxon>Mammalia</taxon>
        <taxon>Eutheria</taxon>
        <taxon>Euarchontoglires</taxon>
        <taxon>Glires</taxon>
        <taxon>Rodentia</taxon>
        <taxon>Hystricomorpha</taxon>
        <taxon>Bathyergidae</taxon>
        <taxon>Fukomys</taxon>
    </lineage>
</organism>
<dbReference type="AlphaFoldDB" id="A0A091CRS8"/>
<sequence length="68" mass="7464">MHLCYTTDPNTAFFGDPAIEAIAYDREGGGLSLHLSPLANEEEEGSWVAEHVREASCRAAPRDNRSCK</sequence>
<reference evidence="1 2" key="1">
    <citation type="submission" date="2013-11" db="EMBL/GenBank/DDBJ databases">
        <title>The Damaraland mole rat (Fukomys damarensis) genome and evolution of African mole rats.</title>
        <authorList>
            <person name="Gladyshev V.N."/>
            <person name="Fang X."/>
        </authorList>
    </citation>
    <scope>NUCLEOTIDE SEQUENCE [LARGE SCALE GENOMIC DNA]</scope>
    <source>
        <tissue evidence="1">Liver</tissue>
    </source>
</reference>
<accession>A0A091CRS8</accession>
<dbReference type="Proteomes" id="UP000028990">
    <property type="component" value="Unassembled WGS sequence"/>
</dbReference>
<name>A0A091CRS8_FUKDA</name>